<evidence type="ECO:0000313" key="12">
    <source>
        <dbReference type="EMBL" id="MDT7832154.1"/>
    </source>
</evidence>
<dbReference type="PANTHER" id="PTHR40980:SF4">
    <property type="entry name" value="TONB-DEPENDENT RECEPTOR-LIKE BETA-BARREL DOMAIN-CONTAINING PROTEIN"/>
    <property type="match status" value="1"/>
</dbReference>
<keyword evidence="4 7" id="KW-0812">Transmembrane</keyword>
<evidence type="ECO:0000256" key="8">
    <source>
        <dbReference type="SAM" id="MobiDB-lite"/>
    </source>
</evidence>
<evidence type="ECO:0000256" key="2">
    <source>
        <dbReference type="ARBA" id="ARBA00022448"/>
    </source>
</evidence>
<protein>
    <submittedName>
        <fullName evidence="12">TonB-dependent receptor</fullName>
    </submittedName>
</protein>
<dbReference type="SUPFAM" id="SSF56935">
    <property type="entry name" value="Porins"/>
    <property type="match status" value="1"/>
</dbReference>
<evidence type="ECO:0000256" key="7">
    <source>
        <dbReference type="PROSITE-ProRule" id="PRU01360"/>
    </source>
</evidence>
<dbReference type="InterPro" id="IPR041700">
    <property type="entry name" value="OMP_b-brl_3"/>
</dbReference>
<comment type="subcellular location">
    <subcellularLocation>
        <location evidence="1 7">Cell outer membrane</location>
        <topology evidence="1 7">Multi-pass membrane protein</topology>
    </subcellularLocation>
</comment>
<proteinExistence type="inferred from homology"/>
<dbReference type="EMBL" id="JAVTTO010000002">
    <property type="protein sequence ID" value="MDT7832154.1"/>
    <property type="molecule type" value="Genomic_DNA"/>
</dbReference>
<feature type="region of interest" description="Disordered" evidence="8">
    <location>
        <begin position="803"/>
        <end position="825"/>
    </location>
</feature>
<evidence type="ECO:0000256" key="4">
    <source>
        <dbReference type="ARBA" id="ARBA00022692"/>
    </source>
</evidence>
<evidence type="ECO:0000256" key="5">
    <source>
        <dbReference type="ARBA" id="ARBA00023136"/>
    </source>
</evidence>
<dbReference type="Gene3D" id="2.170.130.10">
    <property type="entry name" value="TonB-dependent receptor, plug domain"/>
    <property type="match status" value="1"/>
</dbReference>
<keyword evidence="5 7" id="KW-0472">Membrane</keyword>
<dbReference type="SUPFAM" id="SSF49464">
    <property type="entry name" value="Carboxypeptidase regulatory domain-like"/>
    <property type="match status" value="1"/>
</dbReference>
<feature type="domain" description="TonB-dependent receptor plug" evidence="10">
    <location>
        <begin position="147"/>
        <end position="224"/>
    </location>
</feature>
<reference evidence="12 13" key="1">
    <citation type="submission" date="2023-09" db="EMBL/GenBank/DDBJ databases">
        <title>Novel taxa isolated from Blanes Bay.</title>
        <authorList>
            <person name="Rey-Velasco X."/>
            <person name="Lucena T."/>
        </authorList>
    </citation>
    <scope>NUCLEOTIDE SEQUENCE [LARGE SCALE GENOMIC DNA]</scope>
    <source>
        <strain evidence="12 13">S356</strain>
    </source>
</reference>
<dbReference type="Pfam" id="PF13715">
    <property type="entry name" value="CarbopepD_reg_2"/>
    <property type="match status" value="1"/>
</dbReference>
<evidence type="ECO:0000313" key="13">
    <source>
        <dbReference type="Proteomes" id="UP001257277"/>
    </source>
</evidence>
<dbReference type="RefSeq" id="WP_349241405.1">
    <property type="nucleotide sequence ID" value="NZ_JAVTTO010000002.1"/>
</dbReference>
<dbReference type="InterPro" id="IPR012910">
    <property type="entry name" value="Plug_dom"/>
</dbReference>
<comment type="similarity">
    <text evidence="7">Belongs to the TonB-dependent receptor family.</text>
</comment>
<feature type="compositionally biased region" description="Basic residues" evidence="8">
    <location>
        <begin position="803"/>
        <end position="812"/>
    </location>
</feature>
<comment type="caution">
    <text evidence="12">The sequence shown here is derived from an EMBL/GenBank/DDBJ whole genome shotgun (WGS) entry which is preliminary data.</text>
</comment>
<keyword evidence="3 7" id="KW-1134">Transmembrane beta strand</keyword>
<evidence type="ECO:0000256" key="9">
    <source>
        <dbReference type="SAM" id="SignalP"/>
    </source>
</evidence>
<dbReference type="Gene3D" id="2.40.170.20">
    <property type="entry name" value="TonB-dependent receptor, beta-barrel domain"/>
    <property type="match status" value="1"/>
</dbReference>
<dbReference type="InterPro" id="IPR037066">
    <property type="entry name" value="Plug_dom_sf"/>
</dbReference>
<dbReference type="InterPro" id="IPR008969">
    <property type="entry name" value="CarboxyPept-like_regulatory"/>
</dbReference>
<evidence type="ECO:0000259" key="11">
    <source>
        <dbReference type="Pfam" id="PF14905"/>
    </source>
</evidence>
<evidence type="ECO:0000259" key="10">
    <source>
        <dbReference type="Pfam" id="PF07715"/>
    </source>
</evidence>
<keyword evidence="13" id="KW-1185">Reference proteome</keyword>
<feature type="domain" description="Outer membrane protein beta-barrel" evidence="11">
    <location>
        <begin position="380"/>
        <end position="798"/>
    </location>
</feature>
<dbReference type="PANTHER" id="PTHR40980">
    <property type="entry name" value="PLUG DOMAIN-CONTAINING PROTEIN"/>
    <property type="match status" value="1"/>
</dbReference>
<feature type="chain" id="PRO_5046274854" evidence="9">
    <location>
        <begin position="21"/>
        <end position="825"/>
    </location>
</feature>
<organism evidence="12 13">
    <name type="scientific">Asprobacillus argus</name>
    <dbReference type="NCBI Taxonomy" id="3076534"/>
    <lineage>
        <taxon>Bacteria</taxon>
        <taxon>Pseudomonadati</taxon>
        <taxon>Bacteroidota</taxon>
        <taxon>Flavobacteriia</taxon>
        <taxon>Flavobacteriales</taxon>
        <taxon>Flavobacteriaceae</taxon>
        <taxon>Asprobacillus</taxon>
    </lineage>
</organism>
<name>A0ABU3LEL3_9FLAO</name>
<evidence type="ECO:0000256" key="1">
    <source>
        <dbReference type="ARBA" id="ARBA00004571"/>
    </source>
</evidence>
<keyword evidence="6 7" id="KW-0998">Cell outer membrane</keyword>
<accession>A0ABU3LEL3</accession>
<dbReference type="InterPro" id="IPR036942">
    <property type="entry name" value="Beta-barrel_TonB_sf"/>
</dbReference>
<feature type="compositionally biased region" description="Acidic residues" evidence="8">
    <location>
        <begin position="816"/>
        <end position="825"/>
    </location>
</feature>
<dbReference type="Gene3D" id="2.60.40.1120">
    <property type="entry name" value="Carboxypeptidase-like, regulatory domain"/>
    <property type="match status" value="1"/>
</dbReference>
<evidence type="ECO:0000256" key="6">
    <source>
        <dbReference type="ARBA" id="ARBA00023237"/>
    </source>
</evidence>
<evidence type="ECO:0000256" key="3">
    <source>
        <dbReference type="ARBA" id="ARBA00022452"/>
    </source>
</evidence>
<keyword evidence="12" id="KW-0675">Receptor</keyword>
<dbReference type="Pfam" id="PF07715">
    <property type="entry name" value="Plug"/>
    <property type="match status" value="1"/>
</dbReference>
<dbReference type="Pfam" id="PF14905">
    <property type="entry name" value="OMP_b-brl_3"/>
    <property type="match status" value="1"/>
</dbReference>
<keyword evidence="2 7" id="KW-0813">Transport</keyword>
<dbReference type="InterPro" id="IPR039426">
    <property type="entry name" value="TonB-dep_rcpt-like"/>
</dbReference>
<dbReference type="Proteomes" id="UP001257277">
    <property type="component" value="Unassembled WGS sequence"/>
</dbReference>
<sequence length="825" mass="92461">MKKTLLLLAVIVMGTSILHAQRPTPPQITISGKIIDAKTKEPLEYATIVLKHVKTKKISGGITDEKGNFSIKTPKGTYEISFEYISFKTKKLPPKLLDKNTNFGVITLAEGSERLDEINIVAEKSTVEIRLDKRIYNVGKDMTVKGGTASDVLDNVPSVNVDVEGNVSLRGNENVRILIDGKPSALVGLSGTDALRQLPADAIERVEVITSPSARYDAEGTAGILNIILRKGKATGFNGSINTTIGDPKQYRVAANINYRTKKINLFTNVGYSKRTGPGNSLTKLSTLENGVVNSLRIEDREFERDRSNYNINLGLEYFLTNKSSLTGTFFLRDADNGSLSNNNISVFDAVGAQTLADIRIQNESETDKTTQFSLNYTNNINKSGHKFTADFQYSDSEEIETAFINDATGIENNITTENSKNTLLQTDYVLPIGESSQFEAGFRGSYQDLTSDFLVTPTLTPDPSNNLVFKQNVNALYSQYGSKIKKFSFLLGLRTEITDVKVRLTNTGDNFDYNYTELFPTVNLGLETSEKQSFTLGYSRRLRRPRFWFLNPFESRNSQNVIFKGNPGLIPTFTNSFDLGYLQKVGKVTLNSSIYYQHSVNNISRVSRDEIRPIGIGGANEIVTIREPINLASEDRYGFELTTNYNPSRKVRLSASFNVFQSETKGFYTYEQFTQDAGGVITSTPVEQDLGNKNSSWFTRFNARITLPAKIQWQTRLFYRGPRETAQSEIKGIFSMNLAFSKDILKEKGTLVFNVSDVFNSRKRQSITYNPSIDNPSSINDQEFQWRVRQISLNFTYRFNQKKNQRNRQRRGGGDDEGGEEFGG</sequence>
<keyword evidence="9" id="KW-0732">Signal</keyword>
<dbReference type="PROSITE" id="PS52016">
    <property type="entry name" value="TONB_DEPENDENT_REC_3"/>
    <property type="match status" value="1"/>
</dbReference>
<feature type="signal peptide" evidence="9">
    <location>
        <begin position="1"/>
        <end position="20"/>
    </location>
</feature>
<gene>
    <name evidence="12" type="ORF">RQM59_07160</name>
</gene>